<dbReference type="Proteomes" id="UP001501468">
    <property type="component" value="Unassembled WGS sequence"/>
</dbReference>
<organism evidence="1 2">
    <name type="scientific">Terrabacter ginsenosidimutans</name>
    <dbReference type="NCBI Taxonomy" id="490575"/>
    <lineage>
        <taxon>Bacteria</taxon>
        <taxon>Bacillati</taxon>
        <taxon>Actinomycetota</taxon>
        <taxon>Actinomycetes</taxon>
        <taxon>Micrococcales</taxon>
        <taxon>Intrasporangiaceae</taxon>
        <taxon>Terrabacter</taxon>
    </lineage>
</organism>
<evidence type="ECO:0008006" key="3">
    <source>
        <dbReference type="Google" id="ProtNLM"/>
    </source>
</evidence>
<comment type="caution">
    <text evidence="1">The sequence shown here is derived from an EMBL/GenBank/DDBJ whole genome shotgun (WGS) entry which is preliminary data.</text>
</comment>
<dbReference type="SUPFAM" id="SSF49503">
    <property type="entry name" value="Cupredoxins"/>
    <property type="match status" value="1"/>
</dbReference>
<proteinExistence type="predicted"/>
<reference evidence="2" key="1">
    <citation type="journal article" date="2019" name="Int. J. Syst. Evol. Microbiol.">
        <title>The Global Catalogue of Microorganisms (GCM) 10K type strain sequencing project: providing services to taxonomists for standard genome sequencing and annotation.</title>
        <authorList>
            <consortium name="The Broad Institute Genomics Platform"/>
            <consortium name="The Broad Institute Genome Sequencing Center for Infectious Disease"/>
            <person name="Wu L."/>
            <person name="Ma J."/>
        </authorList>
    </citation>
    <scope>NUCLEOTIDE SEQUENCE [LARGE SCALE GENOMIC DNA]</scope>
    <source>
        <strain evidence="2">JCM 17125</strain>
    </source>
</reference>
<name>A0ABP7D2V6_9MICO</name>
<accession>A0ABP7D2V6</accession>
<dbReference type="InterPro" id="IPR008972">
    <property type="entry name" value="Cupredoxin"/>
</dbReference>
<sequence length="142" mass="14440">MVTLCQTALPRIVAMRAFRPLPYAVCVLALVGAGACSSASPEPGAGGAGGVVSTGSVRRLAVTITGTTVTPAPAQVDLPIGSTLELVVTSDHDDELHAHGFDVEAPLKAGVPTTIRLTGKEAGSYEVETHEPALTLLTVAVR</sequence>
<protein>
    <recommendedName>
        <fullName evidence="3">EfeO-type cupredoxin-like domain-containing protein</fullName>
    </recommendedName>
</protein>
<evidence type="ECO:0000313" key="2">
    <source>
        <dbReference type="Proteomes" id="UP001501468"/>
    </source>
</evidence>
<keyword evidence="2" id="KW-1185">Reference proteome</keyword>
<gene>
    <name evidence="1" type="ORF">GCM10022399_13780</name>
</gene>
<dbReference type="EMBL" id="BAABDC010000002">
    <property type="protein sequence ID" value="GAA3698597.1"/>
    <property type="molecule type" value="Genomic_DNA"/>
</dbReference>
<evidence type="ECO:0000313" key="1">
    <source>
        <dbReference type="EMBL" id="GAA3698597.1"/>
    </source>
</evidence>
<dbReference type="Gene3D" id="2.60.40.420">
    <property type="entry name" value="Cupredoxins - blue copper proteins"/>
    <property type="match status" value="1"/>
</dbReference>